<evidence type="ECO:0000313" key="1">
    <source>
        <dbReference type="EMBL" id="KAA6317656.1"/>
    </source>
</evidence>
<evidence type="ECO:0008006" key="2">
    <source>
        <dbReference type="Google" id="ProtNLM"/>
    </source>
</evidence>
<sequence>MKRIILLLFILIPIIGMAQESNSQDTTVYVGNRKVVIKEKEGKIRVKLYEQSTDGNMVENDQIFEGVYMNGQSTERRLSLTVPFTKKKEPRSSSYHGRSHDLHIAGLYVGYSMFGDKALYSRADEPDLVLTKSWEWGIVPFEAKFPLTRDNSLSLNSGLGIGYTSFRIDGNYAFRKVSSVTAILPPDEGTSYSQSRLRYYHFRIPVVFEWQKYSKSHGPVFVSLGGEAEIRRSMKAKVKYEGNKHENTLGKDLNVNPIGVNLLTQVGYGSLGFYTRYSMAQLFEKNKGPKLYPFSIGVAWHW</sequence>
<accession>A0A5J4Q6S5</accession>
<name>A0A5J4Q6S5_9ZZZZ</name>
<dbReference type="EMBL" id="SNRY01004450">
    <property type="protein sequence ID" value="KAA6317656.1"/>
    <property type="molecule type" value="Genomic_DNA"/>
</dbReference>
<gene>
    <name evidence="1" type="ORF">EZS27_032222</name>
</gene>
<reference evidence="1" key="1">
    <citation type="submission" date="2019-03" db="EMBL/GenBank/DDBJ databases">
        <title>Single cell metagenomics reveals metabolic interactions within the superorganism composed of flagellate Streblomastix strix and complex community of Bacteroidetes bacteria on its surface.</title>
        <authorList>
            <person name="Treitli S.C."/>
            <person name="Kolisko M."/>
            <person name="Husnik F."/>
            <person name="Keeling P."/>
            <person name="Hampl V."/>
        </authorList>
    </citation>
    <scope>NUCLEOTIDE SEQUENCE</scope>
    <source>
        <strain evidence="1">STM</strain>
    </source>
</reference>
<proteinExistence type="predicted"/>
<protein>
    <recommendedName>
        <fullName evidence="2">Outer membrane protein beta-barrel domain-containing protein</fullName>
    </recommendedName>
</protein>
<organism evidence="1">
    <name type="scientific">termite gut metagenome</name>
    <dbReference type="NCBI Taxonomy" id="433724"/>
    <lineage>
        <taxon>unclassified sequences</taxon>
        <taxon>metagenomes</taxon>
        <taxon>organismal metagenomes</taxon>
    </lineage>
</organism>
<dbReference type="AlphaFoldDB" id="A0A5J4Q6S5"/>
<comment type="caution">
    <text evidence="1">The sequence shown here is derived from an EMBL/GenBank/DDBJ whole genome shotgun (WGS) entry which is preliminary data.</text>
</comment>